<proteinExistence type="predicted"/>
<dbReference type="AlphaFoldDB" id="A0A1F4VMZ6"/>
<evidence type="ECO:0000313" key="2">
    <source>
        <dbReference type="EMBL" id="OGC58577.1"/>
    </source>
</evidence>
<keyword evidence="1" id="KW-0472">Membrane</keyword>
<evidence type="ECO:0000256" key="1">
    <source>
        <dbReference type="SAM" id="Phobius"/>
    </source>
</evidence>
<dbReference type="Proteomes" id="UP000178964">
    <property type="component" value="Unassembled WGS sequence"/>
</dbReference>
<reference evidence="2 3" key="1">
    <citation type="journal article" date="2016" name="Nat. Commun.">
        <title>Thousands of microbial genomes shed light on interconnected biogeochemical processes in an aquifer system.</title>
        <authorList>
            <person name="Anantharaman K."/>
            <person name="Brown C.T."/>
            <person name="Hug L.A."/>
            <person name="Sharon I."/>
            <person name="Castelle C.J."/>
            <person name="Probst A.J."/>
            <person name="Thomas B.C."/>
            <person name="Singh A."/>
            <person name="Wilkins M.J."/>
            <person name="Karaoz U."/>
            <person name="Brodie E.L."/>
            <person name="Williams K.H."/>
            <person name="Hubbard S.S."/>
            <person name="Banfield J.F."/>
        </authorList>
    </citation>
    <scope>NUCLEOTIDE SEQUENCE [LARGE SCALE GENOMIC DNA]</scope>
</reference>
<evidence type="ECO:0000313" key="3">
    <source>
        <dbReference type="Proteomes" id="UP000178964"/>
    </source>
</evidence>
<name>A0A1F4VMZ6_UNCKA</name>
<accession>A0A1F4VMZ6</accession>
<sequence length="213" mass="22183">MKTKTLSQKPLLIIGAVILLALAGFLWMRNSSGSSLLPSGTGGTSDSSSAKSLKDLLGSTVSQECTFKDDQGNESTIKVAGGKMRGDFTTMVEGKSTGSHMITVNNTTNFWMDGQTTGYKMSIDSLSDDAQTNSQANVGSSIDVDEKMEMSCKPAVVSGSNFNLPSGVTFTDIGAMMNQQAPAGTDTKALQCATCASLTGDDKTQCLSVLGCN</sequence>
<dbReference type="STRING" id="1802627.A3A70_02190"/>
<protein>
    <submittedName>
        <fullName evidence="2">Uncharacterized protein</fullName>
    </submittedName>
</protein>
<dbReference type="EMBL" id="MEVK01000034">
    <property type="protein sequence ID" value="OGC58577.1"/>
    <property type="molecule type" value="Genomic_DNA"/>
</dbReference>
<keyword evidence="1" id="KW-1133">Transmembrane helix</keyword>
<gene>
    <name evidence="2" type="ORF">A3A70_02190</name>
</gene>
<keyword evidence="1" id="KW-0812">Transmembrane</keyword>
<feature type="transmembrane region" description="Helical" evidence="1">
    <location>
        <begin position="12"/>
        <end position="28"/>
    </location>
</feature>
<organism evidence="2 3">
    <name type="scientific">candidate division WWE3 bacterium RIFCSPLOWO2_01_FULL_42_11</name>
    <dbReference type="NCBI Taxonomy" id="1802627"/>
    <lineage>
        <taxon>Bacteria</taxon>
        <taxon>Katanobacteria</taxon>
    </lineage>
</organism>
<comment type="caution">
    <text evidence="2">The sequence shown here is derived from an EMBL/GenBank/DDBJ whole genome shotgun (WGS) entry which is preliminary data.</text>
</comment>